<dbReference type="EMBL" id="KB097694">
    <property type="protein sequence ID" value="ESN91854.1"/>
    <property type="molecule type" value="Genomic_DNA"/>
</dbReference>
<sequence>MKKRDDHHFESFLKAIKRDNPDLVTFILNLEKEIHHDCFDGTGNPNINDLIQFDKRLKPLEREKFKLLGRNANEDVVLLEKKVLELEKEISCLKIENTKYRSDLESQVKVNNNLTEKLKQLEDKNSELSGVKEDLMVYKRANAKLSDDLKSKCDEVATLTERCRQLVFANEGLTKQKKSFELELDEVQNKHPSFPEEIKQTGTNLKIRESSAVMGIALLNQRIYIVCLKSPKIFVFEDNPPYLQLTREEFEITSMQDPRDLISSPRDRCLFIADVSSSKEFKIWQLETITGKFITMMSMPANASSVTLPMTSPLTNSALLTMSKMGSLDSGEILECDSDGLENRAKGPTFKITNWVVNKKPKKLSVSDNKALRCNRYNVDSTARNVSSNLSSSPNFIVVLTCECNGDEENFSVIIYRISDKKMLRNFTLTPDIGEVQHVVVHTPQDVQWQCRSFDAGSSFDSDISFSLPILDGNHMTTRSHNSNDSFFNDILDKSTLIVTRRDVRRLQDCDESLWLVSRLRIDGSKISCFIPAIVDGIELNKPEYIALVENGRIIVADCENNRLVILGAKLTGGETLVKTDAKHKLNKPSRVVYSRDKRMLVVSEWGKIGVFDVFVF</sequence>
<evidence type="ECO:0000313" key="5">
    <source>
        <dbReference type="EnsemblMetazoa" id="HelroP194496"/>
    </source>
</evidence>
<dbReference type="InterPro" id="IPR011044">
    <property type="entry name" value="Quino_amine_DH_bsu"/>
</dbReference>
<dbReference type="InterPro" id="IPR001258">
    <property type="entry name" value="NHL_repeat"/>
</dbReference>
<dbReference type="AlphaFoldDB" id="T1FW44"/>
<dbReference type="CTD" id="20213040"/>
<evidence type="ECO:0000256" key="1">
    <source>
        <dbReference type="ARBA" id="ARBA00022737"/>
    </source>
</evidence>
<dbReference type="SUPFAM" id="SSF50969">
    <property type="entry name" value="YVTN repeat-like/Quinoprotein amine dehydrogenase"/>
    <property type="match status" value="1"/>
</dbReference>
<dbReference type="HOGENOM" id="CLU_442977_0_0_1"/>
<reference evidence="5" key="3">
    <citation type="submission" date="2015-06" db="UniProtKB">
        <authorList>
            <consortium name="EnsemblMetazoa"/>
        </authorList>
    </citation>
    <scope>IDENTIFICATION</scope>
</reference>
<proteinExistence type="predicted"/>
<evidence type="ECO:0000256" key="3">
    <source>
        <dbReference type="SAM" id="Coils"/>
    </source>
</evidence>
<dbReference type="EMBL" id="AMQM01007938">
    <property type="status" value="NOT_ANNOTATED_CDS"/>
    <property type="molecule type" value="Genomic_DNA"/>
</dbReference>
<dbReference type="RefSeq" id="XP_009030037.1">
    <property type="nucleotide sequence ID" value="XM_009031789.1"/>
</dbReference>
<dbReference type="InterPro" id="IPR011042">
    <property type="entry name" value="6-blade_b-propeller_TolB-like"/>
</dbReference>
<keyword evidence="6" id="KW-1185">Reference proteome</keyword>
<dbReference type="InParanoid" id="T1FW44"/>
<dbReference type="GO" id="GO:0061630">
    <property type="term" value="F:ubiquitin protein ligase activity"/>
    <property type="evidence" value="ECO:0000318"/>
    <property type="project" value="GO_Central"/>
</dbReference>
<dbReference type="Gene3D" id="2.120.10.30">
    <property type="entry name" value="TolB, C-terminal domain"/>
    <property type="match status" value="1"/>
</dbReference>
<keyword evidence="1" id="KW-0677">Repeat</keyword>
<protein>
    <submittedName>
        <fullName evidence="4 5">Uncharacterized protein</fullName>
    </submittedName>
</protein>
<accession>T1FW44</accession>
<reference evidence="4 6" key="2">
    <citation type="journal article" date="2013" name="Nature">
        <title>Insights into bilaterian evolution from three spiralian genomes.</title>
        <authorList>
            <person name="Simakov O."/>
            <person name="Marletaz F."/>
            <person name="Cho S.J."/>
            <person name="Edsinger-Gonzales E."/>
            <person name="Havlak P."/>
            <person name="Hellsten U."/>
            <person name="Kuo D.H."/>
            <person name="Larsson T."/>
            <person name="Lv J."/>
            <person name="Arendt D."/>
            <person name="Savage R."/>
            <person name="Osoegawa K."/>
            <person name="de Jong P."/>
            <person name="Grimwood J."/>
            <person name="Chapman J.A."/>
            <person name="Shapiro H."/>
            <person name="Aerts A."/>
            <person name="Otillar R.P."/>
            <person name="Terry A.Y."/>
            <person name="Boore J.L."/>
            <person name="Grigoriev I.V."/>
            <person name="Lindberg D.R."/>
            <person name="Seaver E.C."/>
            <person name="Weisblat D.A."/>
            <person name="Putnam N.H."/>
            <person name="Rokhsar D.S."/>
        </authorList>
    </citation>
    <scope>NUCLEOTIDE SEQUENCE</scope>
</reference>
<name>T1FW44_HELRO</name>
<organism evidence="5 6">
    <name type="scientific">Helobdella robusta</name>
    <name type="common">Californian leech</name>
    <dbReference type="NCBI Taxonomy" id="6412"/>
    <lineage>
        <taxon>Eukaryota</taxon>
        <taxon>Metazoa</taxon>
        <taxon>Spiralia</taxon>
        <taxon>Lophotrochozoa</taxon>
        <taxon>Annelida</taxon>
        <taxon>Clitellata</taxon>
        <taxon>Hirudinea</taxon>
        <taxon>Rhynchobdellida</taxon>
        <taxon>Glossiphoniidae</taxon>
        <taxon>Helobdella</taxon>
    </lineage>
</organism>
<keyword evidence="3" id="KW-0175">Coiled coil</keyword>
<evidence type="ECO:0000313" key="4">
    <source>
        <dbReference type="EMBL" id="ESN91854.1"/>
    </source>
</evidence>
<feature type="coiled-coil region" evidence="3">
    <location>
        <begin position="69"/>
        <end position="131"/>
    </location>
</feature>
<dbReference type="GO" id="GO:0000209">
    <property type="term" value="P:protein polyubiquitination"/>
    <property type="evidence" value="ECO:0000318"/>
    <property type="project" value="GO_Central"/>
</dbReference>
<evidence type="ECO:0000256" key="2">
    <source>
        <dbReference type="PROSITE-ProRule" id="PRU00504"/>
    </source>
</evidence>
<gene>
    <name evidence="5" type="primary">20213040</name>
    <name evidence="4" type="ORF">HELRODRAFT_194496</name>
</gene>
<dbReference type="KEGG" id="hro:HELRODRAFT_194496"/>
<feature type="repeat" description="NHL" evidence="2">
    <location>
        <begin position="539"/>
        <end position="570"/>
    </location>
</feature>
<dbReference type="PROSITE" id="PS51125">
    <property type="entry name" value="NHL"/>
    <property type="match status" value="1"/>
</dbReference>
<dbReference type="Proteomes" id="UP000015101">
    <property type="component" value="Unassembled WGS sequence"/>
</dbReference>
<dbReference type="Pfam" id="PF01436">
    <property type="entry name" value="NHL"/>
    <property type="match status" value="1"/>
</dbReference>
<dbReference type="GO" id="GO:0043161">
    <property type="term" value="P:proteasome-mediated ubiquitin-dependent protein catabolic process"/>
    <property type="evidence" value="ECO:0000318"/>
    <property type="project" value="GO_Central"/>
</dbReference>
<evidence type="ECO:0000313" key="6">
    <source>
        <dbReference type="Proteomes" id="UP000015101"/>
    </source>
</evidence>
<dbReference type="GeneID" id="20213040"/>
<reference evidence="6" key="1">
    <citation type="submission" date="2012-12" db="EMBL/GenBank/DDBJ databases">
        <authorList>
            <person name="Hellsten U."/>
            <person name="Grimwood J."/>
            <person name="Chapman J.A."/>
            <person name="Shapiro H."/>
            <person name="Aerts A."/>
            <person name="Otillar R.P."/>
            <person name="Terry A.Y."/>
            <person name="Boore J.L."/>
            <person name="Simakov O."/>
            <person name="Marletaz F."/>
            <person name="Cho S.-J."/>
            <person name="Edsinger-Gonzales E."/>
            <person name="Havlak P."/>
            <person name="Kuo D.-H."/>
            <person name="Larsson T."/>
            <person name="Lv J."/>
            <person name="Arendt D."/>
            <person name="Savage R."/>
            <person name="Osoegawa K."/>
            <person name="de Jong P."/>
            <person name="Lindberg D.R."/>
            <person name="Seaver E.C."/>
            <person name="Weisblat D.A."/>
            <person name="Putnam N.H."/>
            <person name="Grigoriev I.V."/>
            <person name="Rokhsar D.S."/>
        </authorList>
    </citation>
    <scope>NUCLEOTIDE SEQUENCE</scope>
</reference>
<dbReference type="SUPFAM" id="SSF63825">
    <property type="entry name" value="YWTD domain"/>
    <property type="match status" value="1"/>
</dbReference>
<dbReference type="EnsemblMetazoa" id="HelroT194496">
    <property type="protein sequence ID" value="HelroP194496"/>
    <property type="gene ID" value="HelroG194496"/>
</dbReference>